<protein>
    <submittedName>
        <fullName evidence="3">Telomere repeat binding bouquet formation protein 2</fullName>
    </submittedName>
</protein>
<reference evidence="3" key="2">
    <citation type="submission" date="2025-08" db="UniProtKB">
        <authorList>
            <consortium name="Ensembl"/>
        </authorList>
    </citation>
    <scope>IDENTIFICATION</scope>
</reference>
<dbReference type="PANTHER" id="PTHR35345">
    <property type="entry name" value="TELOMERE REPEATS-BINDING BOUQUET FORMATION PROTEIN 2"/>
    <property type="match status" value="1"/>
</dbReference>
<dbReference type="GO" id="GO:0005637">
    <property type="term" value="C:nuclear inner membrane"/>
    <property type="evidence" value="ECO:0007669"/>
    <property type="project" value="TreeGrafter"/>
</dbReference>
<keyword evidence="2" id="KW-0732">Signal</keyword>
<feature type="region of interest" description="Disordered" evidence="1">
    <location>
        <begin position="194"/>
        <end position="215"/>
    </location>
</feature>
<accession>A0A8B9SXJ9</accession>
<dbReference type="Pfam" id="PF15101">
    <property type="entry name" value="TERB2"/>
    <property type="match status" value="1"/>
</dbReference>
<dbReference type="InterPro" id="IPR028065">
    <property type="entry name" value="TERB2"/>
</dbReference>
<feature type="compositionally biased region" description="Polar residues" evidence="1">
    <location>
        <begin position="198"/>
        <end position="215"/>
    </location>
</feature>
<proteinExistence type="predicted"/>
<dbReference type="GO" id="GO:0070197">
    <property type="term" value="P:meiotic attachment of telomere to nuclear envelope"/>
    <property type="evidence" value="ECO:0007669"/>
    <property type="project" value="TreeGrafter"/>
</dbReference>
<reference evidence="3" key="3">
    <citation type="submission" date="2025-09" db="UniProtKB">
        <authorList>
            <consortium name="Ensembl"/>
        </authorList>
    </citation>
    <scope>IDENTIFICATION</scope>
</reference>
<dbReference type="PANTHER" id="PTHR35345:SF1">
    <property type="entry name" value="TELOMERE REPEATS-BINDING BOUQUET FORMATION PROTEIN 2"/>
    <property type="match status" value="1"/>
</dbReference>
<feature type="chain" id="PRO_5034862728" evidence="2">
    <location>
        <begin position="25"/>
        <end position="281"/>
    </location>
</feature>
<evidence type="ECO:0000256" key="2">
    <source>
        <dbReference type="SAM" id="SignalP"/>
    </source>
</evidence>
<dbReference type="Proteomes" id="UP000694400">
    <property type="component" value="Chromosome 12"/>
</dbReference>
<dbReference type="GO" id="GO:0007129">
    <property type="term" value="P:homologous chromosome pairing at meiosis"/>
    <property type="evidence" value="ECO:0007669"/>
    <property type="project" value="TreeGrafter"/>
</dbReference>
<feature type="signal peptide" evidence="2">
    <location>
        <begin position="1"/>
        <end position="24"/>
    </location>
</feature>
<evidence type="ECO:0000256" key="1">
    <source>
        <dbReference type="SAM" id="MobiDB-lite"/>
    </source>
</evidence>
<evidence type="ECO:0000313" key="3">
    <source>
        <dbReference type="Ensembl" id="ENSAPLP00020012851.1"/>
    </source>
</evidence>
<reference evidence="3" key="1">
    <citation type="submission" date="2019-08" db="EMBL/GenBank/DDBJ databases">
        <title>Three high-quality genomes provides insights into domestication of ducks.</title>
        <authorList>
            <person name="Hou Z.C."/>
            <person name="Zhu F."/>
            <person name="Yin Z.T."/>
            <person name="Zhang F."/>
        </authorList>
    </citation>
    <scope>NUCLEOTIDE SEQUENCE [LARGE SCALE GENOMIC DNA]</scope>
</reference>
<organism evidence="3 4">
    <name type="scientific">Anas platyrhynchos</name>
    <name type="common">Mallard</name>
    <name type="synonym">Anas boschas</name>
    <dbReference type="NCBI Taxonomy" id="8839"/>
    <lineage>
        <taxon>Eukaryota</taxon>
        <taxon>Metazoa</taxon>
        <taxon>Chordata</taxon>
        <taxon>Craniata</taxon>
        <taxon>Vertebrata</taxon>
        <taxon>Euteleostomi</taxon>
        <taxon>Archelosauria</taxon>
        <taxon>Archosauria</taxon>
        <taxon>Dinosauria</taxon>
        <taxon>Saurischia</taxon>
        <taxon>Theropoda</taxon>
        <taxon>Coelurosauria</taxon>
        <taxon>Aves</taxon>
        <taxon>Neognathae</taxon>
        <taxon>Galloanserae</taxon>
        <taxon>Anseriformes</taxon>
        <taxon>Anatidae</taxon>
        <taxon>Anatinae</taxon>
        <taxon>Anas</taxon>
    </lineage>
</organism>
<evidence type="ECO:0000313" key="4">
    <source>
        <dbReference type="Proteomes" id="UP000694400"/>
    </source>
</evidence>
<dbReference type="AlphaFoldDB" id="A0A8B9SXJ9"/>
<dbReference type="Ensembl" id="ENSAPLT00020013830.1">
    <property type="protein sequence ID" value="ENSAPLP00020012851.1"/>
    <property type="gene ID" value="ENSAPLG00020009415.1"/>
</dbReference>
<name>A0A8B9SXJ9_ANAPL</name>
<sequence length="281" mass="31691">MGLAAKAAIVALVALVALLGQGQAKDRHRPAEEWGAHEGRQVQRHVLRGRLDLPAPGVRPLHAHQERRLHLQGRPRGLHGAAVLQMGLTFRNHSFSEYTRAGSTWMAELQFSIPAILSAWANTSAEMKESVVLGHFVLPPACLQEEIRRKIGGFIWEQMDDSLAEQRPNEDLQPNEDLPDEAEMVRKDCKQDVREDVQNLSESSEENPGSRASTQGEFSYHALKEYPMNNMVTGYTSARDMKKYVGELRDFIPGTSGYTAYWIQNEIKVYSDVKTKMKRKL</sequence>